<proteinExistence type="inferred from homology"/>
<dbReference type="InterPro" id="IPR001516">
    <property type="entry name" value="Proton_antipo_N"/>
</dbReference>
<keyword evidence="8 10" id="KW-0472">Membrane</keyword>
<dbReference type="EC" id="7.1.1.2" evidence="3 10"/>
<comment type="function">
    <text evidence="10">Core subunit of the mitochondrial membrane respiratory chain NADH dehydrogenase (Complex I) which catalyzes electron transfer from NADH through the respiratory chain, using ubiquinone as an electron acceptor. Essential for the catalytic activity and assembly of complex I.</text>
</comment>
<feature type="transmembrane region" description="Helical" evidence="10">
    <location>
        <begin position="206"/>
        <end position="224"/>
    </location>
</feature>
<feature type="transmembrane region" description="Helical" evidence="10">
    <location>
        <begin position="287"/>
        <end position="309"/>
    </location>
</feature>
<dbReference type="PANTHER" id="PTHR42829">
    <property type="entry name" value="NADH-UBIQUINONE OXIDOREDUCTASE CHAIN 5"/>
    <property type="match status" value="1"/>
</dbReference>
<evidence type="ECO:0000256" key="6">
    <source>
        <dbReference type="ARBA" id="ARBA00022982"/>
    </source>
</evidence>
<feature type="transmembrane region" description="Helical" evidence="10">
    <location>
        <begin position="330"/>
        <end position="348"/>
    </location>
</feature>
<evidence type="ECO:0000256" key="5">
    <source>
        <dbReference type="ARBA" id="ARBA00022692"/>
    </source>
</evidence>
<gene>
    <name evidence="13" type="primary">nad5</name>
</gene>
<feature type="domain" description="NADH:quinone oxidoreductase/Mrp antiporter transmembrane" evidence="11">
    <location>
        <begin position="103"/>
        <end position="368"/>
    </location>
</feature>
<reference evidence="13" key="2">
    <citation type="submission" date="2022-02" db="EMBL/GenBank/DDBJ databases">
        <authorList>
            <person name="Shu X.H."/>
            <person name="Li Z.K."/>
            <person name="Tang P."/>
            <person name="Chen X.X."/>
        </authorList>
    </citation>
    <scope>NUCLEOTIDE SEQUENCE</scope>
</reference>
<feature type="transmembrane region" description="Helical" evidence="10">
    <location>
        <begin position="47"/>
        <end position="72"/>
    </location>
</feature>
<keyword evidence="7 10" id="KW-1133">Transmembrane helix</keyword>
<keyword evidence="5 10" id="KW-0812">Transmembrane</keyword>
<evidence type="ECO:0000256" key="1">
    <source>
        <dbReference type="ARBA" id="ARBA00003257"/>
    </source>
</evidence>
<evidence type="ECO:0000313" key="13">
    <source>
        <dbReference type="EMBL" id="UZT67518.1"/>
    </source>
</evidence>
<evidence type="ECO:0000256" key="4">
    <source>
        <dbReference type="ARBA" id="ARBA00021096"/>
    </source>
</evidence>
<evidence type="ECO:0000256" key="10">
    <source>
        <dbReference type="RuleBase" id="RU003404"/>
    </source>
</evidence>
<keyword evidence="10" id="KW-0830">Ubiquinone</keyword>
<keyword evidence="10 13" id="KW-0496">Mitochondrion</keyword>
<evidence type="ECO:0000256" key="9">
    <source>
        <dbReference type="ARBA" id="ARBA00049551"/>
    </source>
</evidence>
<feature type="transmembrane region" description="Helical" evidence="10">
    <location>
        <begin position="165"/>
        <end position="185"/>
    </location>
</feature>
<feature type="transmembrane region" description="Helical" evidence="10">
    <location>
        <begin position="409"/>
        <end position="434"/>
    </location>
</feature>
<keyword evidence="10" id="KW-0813">Transport</keyword>
<evidence type="ECO:0000256" key="2">
    <source>
        <dbReference type="ARBA" id="ARBA00004141"/>
    </source>
</evidence>
<feature type="transmembrane region" description="Helical" evidence="10">
    <location>
        <begin position="446"/>
        <end position="464"/>
    </location>
</feature>
<organism evidence="13">
    <name type="scientific">Figites sp. ZJUH 20220009</name>
    <dbReference type="NCBI Taxonomy" id="2995276"/>
    <lineage>
        <taxon>Eukaryota</taxon>
        <taxon>Metazoa</taxon>
        <taxon>Ecdysozoa</taxon>
        <taxon>Arthropoda</taxon>
        <taxon>Hexapoda</taxon>
        <taxon>Insecta</taxon>
        <taxon>Pterygota</taxon>
        <taxon>Neoptera</taxon>
        <taxon>Endopterygota</taxon>
        <taxon>Hymenoptera</taxon>
        <taxon>Apocrita</taxon>
        <taxon>Proctotrupomorpha</taxon>
        <taxon>Cynipoidea</taxon>
        <taxon>Figitidae</taxon>
        <taxon>Figitinae</taxon>
    </lineage>
</organism>
<keyword evidence="6" id="KW-0249">Electron transport</keyword>
<feature type="transmembrane region" description="Helical" evidence="10">
    <location>
        <begin position="236"/>
        <end position="256"/>
    </location>
</feature>
<comment type="function">
    <text evidence="1">Core subunit of the mitochondrial membrane respiratory chain NADH dehydrogenase (Complex I) that is believed to belong to the minimal assembly required for catalysis. Complex I functions in the transfer of electrons from NADH to the respiratory chain. The immediate electron acceptor for the enzyme is believed to be ubiquinone.</text>
</comment>
<protein>
    <recommendedName>
        <fullName evidence="4 10">NADH-ubiquinone oxidoreductase chain 5</fullName>
        <ecNumber evidence="3 10">7.1.1.2</ecNumber>
    </recommendedName>
</protein>
<reference evidence="13" key="1">
    <citation type="journal article" date="2022" name="Genes (Basel)">
        <title>Novel Gene Rearrangements in the Mitochondrial Genomes of Cynipoid Wasps (Hymenoptera: Cynipoidea).</title>
        <authorList>
            <person name="Shu X."/>
            <person name="Li Z."/>
            <person name="Yuan R."/>
            <person name="Tang P."/>
            <person name="Chen X."/>
        </authorList>
    </citation>
    <scope>NUCLEOTIDE SEQUENCE</scope>
</reference>
<dbReference type="Pfam" id="PF00361">
    <property type="entry name" value="Proton_antipo_M"/>
    <property type="match status" value="1"/>
</dbReference>
<evidence type="ECO:0000259" key="12">
    <source>
        <dbReference type="Pfam" id="PF00662"/>
    </source>
</evidence>
<feature type="transmembrane region" description="Helical" evidence="10">
    <location>
        <begin position="108"/>
        <end position="126"/>
    </location>
</feature>
<dbReference type="GO" id="GO:0003954">
    <property type="term" value="F:NADH dehydrogenase activity"/>
    <property type="evidence" value="ECO:0007669"/>
    <property type="project" value="TreeGrafter"/>
</dbReference>
<feature type="transmembrane region" description="Helical" evidence="10">
    <location>
        <begin position="525"/>
        <end position="550"/>
    </location>
</feature>
<dbReference type="AlphaFoldDB" id="A0A9E8G943"/>
<evidence type="ECO:0000256" key="3">
    <source>
        <dbReference type="ARBA" id="ARBA00012944"/>
    </source>
</evidence>
<evidence type="ECO:0000256" key="8">
    <source>
        <dbReference type="ARBA" id="ARBA00023136"/>
    </source>
</evidence>
<feature type="domain" description="NADH-Ubiquinone oxidoreductase (complex I) chain 5 N-terminal" evidence="12">
    <location>
        <begin position="38"/>
        <end position="86"/>
    </location>
</feature>
<dbReference type="GO" id="GO:0042773">
    <property type="term" value="P:ATP synthesis coupled electron transport"/>
    <property type="evidence" value="ECO:0007669"/>
    <property type="project" value="InterPro"/>
</dbReference>
<name>A0A9E8G943_9HYME</name>
<feature type="transmembrane region" description="Helical" evidence="10">
    <location>
        <begin position="84"/>
        <end position="102"/>
    </location>
</feature>
<comment type="subcellular location">
    <subcellularLocation>
        <location evidence="2">Membrane</location>
        <topology evidence="2">Multi-pass membrane protein</topology>
    </subcellularLocation>
</comment>
<feature type="transmembrane region" description="Helical" evidence="10">
    <location>
        <begin position="138"/>
        <end position="159"/>
    </location>
</feature>
<dbReference type="GO" id="GO:0008137">
    <property type="term" value="F:NADH dehydrogenase (ubiquinone) activity"/>
    <property type="evidence" value="ECO:0007669"/>
    <property type="project" value="UniProtKB-EC"/>
</dbReference>
<geneLocation type="mitochondrion" evidence="13"/>
<dbReference type="InterPro" id="IPR001750">
    <property type="entry name" value="ND/Mrp_TM"/>
</dbReference>
<dbReference type="GO" id="GO:0015990">
    <property type="term" value="P:electron transport coupled proton transport"/>
    <property type="evidence" value="ECO:0007669"/>
    <property type="project" value="TreeGrafter"/>
</dbReference>
<feature type="transmembrane region" description="Helical" evidence="10">
    <location>
        <begin position="368"/>
        <end position="388"/>
    </location>
</feature>
<dbReference type="GO" id="GO:0016020">
    <property type="term" value="C:membrane"/>
    <property type="evidence" value="ECO:0007669"/>
    <property type="project" value="UniProtKB-SubCell"/>
</dbReference>
<comment type="catalytic activity">
    <reaction evidence="9 10">
        <text>a ubiquinone + NADH + 5 H(+)(in) = a ubiquinol + NAD(+) + 4 H(+)(out)</text>
        <dbReference type="Rhea" id="RHEA:29091"/>
        <dbReference type="Rhea" id="RHEA-COMP:9565"/>
        <dbReference type="Rhea" id="RHEA-COMP:9566"/>
        <dbReference type="ChEBI" id="CHEBI:15378"/>
        <dbReference type="ChEBI" id="CHEBI:16389"/>
        <dbReference type="ChEBI" id="CHEBI:17976"/>
        <dbReference type="ChEBI" id="CHEBI:57540"/>
        <dbReference type="ChEBI" id="CHEBI:57945"/>
        <dbReference type="EC" id="7.1.1.2"/>
    </reaction>
</comment>
<keyword evidence="10" id="KW-0520">NAD</keyword>
<accession>A0A9E8G943</accession>
<dbReference type="PANTHER" id="PTHR42829:SF2">
    <property type="entry name" value="NADH-UBIQUINONE OXIDOREDUCTASE CHAIN 5"/>
    <property type="match status" value="1"/>
</dbReference>
<evidence type="ECO:0000256" key="7">
    <source>
        <dbReference type="ARBA" id="ARBA00022989"/>
    </source>
</evidence>
<evidence type="ECO:0000259" key="11">
    <source>
        <dbReference type="Pfam" id="PF00361"/>
    </source>
</evidence>
<comment type="similarity">
    <text evidence="10">Belongs to the complex I subunit 5 family.</text>
</comment>
<feature type="transmembrane region" description="Helical" evidence="10">
    <location>
        <begin position="7"/>
        <end position="27"/>
    </location>
</feature>
<sequence length="551" mass="64810">MINNMIMIKLLIMSIINFLLSMMFMVTKQTIIMNWLLINLNSCNIKFIILIDWLMLMFISVVMLISSMVMLYSKEYMMMELKKNYFIMILTMFIVSMILMIISPNIISVILGWDGLGLISYCLIIYYQNFNSFNSGMFTLLTNRIGDITLLIMIFLMMNLGSWNLFNYTLSNLLFSIMLLTMIMTKSAQMPFSMWLPAAMAAPTPVSSLVHSSTLVTAGIYLLIRFNKIFMINNMKYIIMIIGLLTMLTSSMNAMLEFDLKKIIALSTLSQLGLMMMMMSFNLSNYVFFHLISHAMFKSLLFLCSGVMIHFMNNIQDIRYMGALINETPLIILMFNFSSLSLCGIPFLSGFFSKDSLYEMIIMSKINIYIYNMMYLCIMMTMIYNLRLMYYLSINMNMNSMLNMKIDNYLMSLSMLILFIMSLIFGNMINWLLFSSINFSITNLNIKMNLYSMMMISIIMNIKYKLNYKMMIKINSFLFLKKLSMIFNLKYFKLNKFIIIFNELSWNEYLNMMIPNFMIKMSNKFFNLMFINNLIMIISTFMFIILMFFIM</sequence>
<dbReference type="Pfam" id="PF00662">
    <property type="entry name" value="Proton_antipo_N"/>
    <property type="match status" value="1"/>
</dbReference>
<dbReference type="PRINTS" id="PR01434">
    <property type="entry name" value="NADHDHGNASE5"/>
</dbReference>
<dbReference type="EMBL" id="OM677828">
    <property type="protein sequence ID" value="UZT67518.1"/>
    <property type="molecule type" value="Genomic_DNA"/>
</dbReference>
<dbReference type="InterPro" id="IPR003945">
    <property type="entry name" value="NU5C-like"/>
</dbReference>